<name>A0A481YQH2_9VIRU</name>
<keyword evidence="1" id="KW-0472">Membrane</keyword>
<keyword evidence="1" id="KW-1133">Transmembrane helix</keyword>
<reference evidence="2" key="1">
    <citation type="journal article" date="2019" name="MBio">
        <title>Virus Genomes from Deep Sea Sediments Expand the Ocean Megavirome and Support Independent Origins of Viral Gigantism.</title>
        <authorList>
            <person name="Backstrom D."/>
            <person name="Yutin N."/>
            <person name="Jorgensen S.L."/>
            <person name="Dharamshi J."/>
            <person name="Homa F."/>
            <person name="Zaremba-Niedwiedzka K."/>
            <person name="Spang A."/>
            <person name="Wolf Y.I."/>
            <person name="Koonin E.V."/>
            <person name="Ettema T.J."/>
        </authorList>
    </citation>
    <scope>NUCLEOTIDE SEQUENCE</scope>
</reference>
<organism evidence="2">
    <name type="scientific">Marseillevirus LCMAC101</name>
    <dbReference type="NCBI Taxonomy" id="2506602"/>
    <lineage>
        <taxon>Viruses</taxon>
        <taxon>Varidnaviria</taxon>
        <taxon>Bamfordvirae</taxon>
        <taxon>Nucleocytoviricota</taxon>
        <taxon>Megaviricetes</taxon>
        <taxon>Pimascovirales</taxon>
        <taxon>Pimascovirales incertae sedis</taxon>
        <taxon>Marseilleviridae</taxon>
    </lineage>
</organism>
<feature type="transmembrane region" description="Helical" evidence="1">
    <location>
        <begin position="63"/>
        <end position="82"/>
    </location>
</feature>
<accession>A0A481YQH2</accession>
<gene>
    <name evidence="2" type="ORF">LCMAC101_00800</name>
</gene>
<keyword evidence="1" id="KW-0812">Transmembrane</keyword>
<proteinExistence type="predicted"/>
<protein>
    <recommendedName>
        <fullName evidence="3">DUF3147 family protein</fullName>
    </recommendedName>
</protein>
<evidence type="ECO:0000313" key="2">
    <source>
        <dbReference type="EMBL" id="QBK85493.1"/>
    </source>
</evidence>
<evidence type="ECO:0000256" key="1">
    <source>
        <dbReference type="SAM" id="Phobius"/>
    </source>
</evidence>
<feature type="transmembrane region" description="Helical" evidence="1">
    <location>
        <begin position="88"/>
        <end position="110"/>
    </location>
</feature>
<dbReference type="EMBL" id="MK500327">
    <property type="protein sequence ID" value="QBK85493.1"/>
    <property type="molecule type" value="Genomic_DNA"/>
</dbReference>
<feature type="transmembrane region" description="Helical" evidence="1">
    <location>
        <begin position="33"/>
        <end position="51"/>
    </location>
</feature>
<sequence>MGNNNWSKYLRGAFIAGLSIGIALYLADHTHPALAGLFAAIPIALPTILLLEDDQIKDYSFTLGLGIASYVLAIFLFYYLHVKQKWPAWKAMAVAMLVWITVVCLAYHLFSDGPFTANG</sequence>
<feature type="transmembrane region" description="Helical" evidence="1">
    <location>
        <begin position="9"/>
        <end position="27"/>
    </location>
</feature>
<evidence type="ECO:0008006" key="3">
    <source>
        <dbReference type="Google" id="ProtNLM"/>
    </source>
</evidence>